<dbReference type="Pfam" id="PF00069">
    <property type="entry name" value="Pkinase"/>
    <property type="match status" value="1"/>
</dbReference>
<organism evidence="9 10">
    <name type="scientific">Cutaneotrichosporon spelunceum</name>
    <dbReference type="NCBI Taxonomy" id="1672016"/>
    <lineage>
        <taxon>Eukaryota</taxon>
        <taxon>Fungi</taxon>
        <taxon>Dikarya</taxon>
        <taxon>Basidiomycota</taxon>
        <taxon>Agaricomycotina</taxon>
        <taxon>Tremellomycetes</taxon>
        <taxon>Trichosporonales</taxon>
        <taxon>Trichosporonaceae</taxon>
        <taxon>Cutaneotrichosporon</taxon>
    </lineage>
</organism>
<dbReference type="SMART" id="SM01304">
    <property type="entry name" value="Ras_bdg_2"/>
    <property type="match status" value="1"/>
</dbReference>
<evidence type="ECO:0000256" key="2">
    <source>
        <dbReference type="ARBA" id="ARBA00022679"/>
    </source>
</evidence>
<reference evidence="9" key="1">
    <citation type="journal article" date="2023" name="BMC Genomics">
        <title>Chromosome-level genome assemblies of Cutaneotrichosporon spp. (Trichosporonales, Basidiomycota) reveal imbalanced evolution between nucleotide sequences and chromosome synteny.</title>
        <authorList>
            <person name="Kobayashi Y."/>
            <person name="Kayamori A."/>
            <person name="Aoki K."/>
            <person name="Shiwa Y."/>
            <person name="Matsutani M."/>
            <person name="Fujita N."/>
            <person name="Sugita T."/>
            <person name="Iwasaki W."/>
            <person name="Tanaka N."/>
            <person name="Takashima M."/>
        </authorList>
    </citation>
    <scope>NUCLEOTIDE SEQUENCE</scope>
    <source>
        <strain evidence="9">HIS016</strain>
    </source>
</reference>
<dbReference type="Proteomes" id="UP001222932">
    <property type="component" value="Unassembled WGS sequence"/>
</dbReference>
<feature type="compositionally biased region" description="Polar residues" evidence="7">
    <location>
        <begin position="423"/>
        <end position="438"/>
    </location>
</feature>
<dbReference type="FunFam" id="3.30.200.20:FF:000387">
    <property type="entry name" value="Serine/threonine-protein kinase STE11"/>
    <property type="match status" value="1"/>
</dbReference>
<dbReference type="InterPro" id="IPR050538">
    <property type="entry name" value="MAP_kinase_kinase_kinase"/>
</dbReference>
<dbReference type="InterPro" id="IPR029458">
    <property type="entry name" value="Ras-bd_By2"/>
</dbReference>
<feature type="domain" description="Protein kinase" evidence="8">
    <location>
        <begin position="561"/>
        <end position="808"/>
    </location>
</feature>
<evidence type="ECO:0000256" key="1">
    <source>
        <dbReference type="ARBA" id="ARBA00006529"/>
    </source>
</evidence>
<feature type="region of interest" description="Disordered" evidence="7">
    <location>
        <begin position="492"/>
        <end position="552"/>
    </location>
</feature>
<dbReference type="EMBL" id="BTCM01000001">
    <property type="protein sequence ID" value="GMK53651.1"/>
    <property type="molecule type" value="Genomic_DNA"/>
</dbReference>
<feature type="compositionally biased region" description="Acidic residues" evidence="7">
    <location>
        <begin position="530"/>
        <end position="540"/>
    </location>
</feature>
<dbReference type="InterPro" id="IPR011009">
    <property type="entry name" value="Kinase-like_dom_sf"/>
</dbReference>
<name>A0AAD3TME7_9TREE</name>
<evidence type="ECO:0000256" key="7">
    <source>
        <dbReference type="SAM" id="MobiDB-lite"/>
    </source>
</evidence>
<feature type="region of interest" description="Disordered" evidence="7">
    <location>
        <begin position="1"/>
        <end position="76"/>
    </location>
</feature>
<dbReference type="PROSITE" id="PS00107">
    <property type="entry name" value="PROTEIN_KINASE_ATP"/>
    <property type="match status" value="1"/>
</dbReference>
<dbReference type="InterPro" id="IPR000719">
    <property type="entry name" value="Prot_kinase_dom"/>
</dbReference>
<keyword evidence="5 6" id="KW-0067">ATP-binding</keyword>
<proteinExistence type="inferred from homology"/>
<dbReference type="PANTHER" id="PTHR48016">
    <property type="entry name" value="MAP KINASE KINASE KINASE SSK2-RELATED-RELATED"/>
    <property type="match status" value="1"/>
</dbReference>
<accession>A0AAD3TME7</accession>
<protein>
    <recommendedName>
        <fullName evidence="8">Protein kinase domain-containing protein</fullName>
    </recommendedName>
</protein>
<dbReference type="GO" id="GO:0005524">
    <property type="term" value="F:ATP binding"/>
    <property type="evidence" value="ECO:0007669"/>
    <property type="project" value="UniProtKB-UniRule"/>
</dbReference>
<evidence type="ECO:0000256" key="6">
    <source>
        <dbReference type="PROSITE-ProRule" id="PRU10141"/>
    </source>
</evidence>
<feature type="compositionally biased region" description="Low complexity" evidence="7">
    <location>
        <begin position="370"/>
        <end position="381"/>
    </location>
</feature>
<keyword evidence="10" id="KW-1185">Reference proteome</keyword>
<feature type="compositionally biased region" description="Low complexity" evidence="7">
    <location>
        <begin position="341"/>
        <end position="358"/>
    </location>
</feature>
<feature type="binding site" evidence="6">
    <location>
        <position position="590"/>
    </location>
    <ligand>
        <name>ATP</name>
        <dbReference type="ChEBI" id="CHEBI:30616"/>
    </ligand>
</feature>
<dbReference type="Gene3D" id="3.10.20.90">
    <property type="entry name" value="Phosphatidylinositol 3-kinase Catalytic Subunit, Chain A, domain 1"/>
    <property type="match status" value="1"/>
</dbReference>
<feature type="region of interest" description="Disordered" evidence="7">
    <location>
        <begin position="336"/>
        <end position="457"/>
    </location>
</feature>
<dbReference type="InterPro" id="IPR017441">
    <property type="entry name" value="Protein_kinase_ATP_BS"/>
</dbReference>
<dbReference type="SMART" id="SM00220">
    <property type="entry name" value="S_TKc"/>
    <property type="match status" value="1"/>
</dbReference>
<dbReference type="Gene3D" id="1.10.510.10">
    <property type="entry name" value="Transferase(Phosphotransferase) domain 1"/>
    <property type="match status" value="1"/>
</dbReference>
<dbReference type="PANTHER" id="PTHR48016:SF56">
    <property type="entry name" value="MAPKK KINASE"/>
    <property type="match status" value="1"/>
</dbReference>
<comment type="caution">
    <text evidence="9">The sequence shown here is derived from an EMBL/GenBank/DDBJ whole genome shotgun (WGS) entry which is preliminary data.</text>
</comment>
<feature type="compositionally biased region" description="Low complexity" evidence="7">
    <location>
        <begin position="395"/>
        <end position="407"/>
    </location>
</feature>
<dbReference type="SUPFAM" id="SSF56112">
    <property type="entry name" value="Protein kinase-like (PK-like)"/>
    <property type="match status" value="1"/>
</dbReference>
<dbReference type="Pfam" id="PF14847">
    <property type="entry name" value="Ras_bdg_2"/>
    <property type="match status" value="1"/>
</dbReference>
<sequence>MPRLSDSPHQIDPKAMSPTQRSIRDGNAPHPFASALRADGNKAGSDALRRPFSRPNHPGAHGVLAEPTPRPGQPSLEDLRRHVVKFVNSEDGRTTKLDVSTCASGVEVLERVLKKFGKGNTGMSSFGADNDSENDRLEVDGWGVFIQSEGSEEEVPLSESALLDICQGHRSVRIGMHNDPAVLRENGLVLRRVSHSVNRKNMEIFFGDPPPPPRSPHSPLYSTAGVPRLGETRDPESPAKMVASKNTNRASTVSIMSSLGVPGTIDAVPPTDSARSSTIGAASRKKMYNFFGHRPPSELISNHLADYFPSARKRDLEKTVRQSMMRLSQGQAQGLAVGAVHPAATSSTSSLHSGPSGLHDAASPSRKARPPSTRTVSSSTTHAAIPEEVEMSNKAGDAMASAAAPHATPVDTHPPLLPPFESTGESLVDSLQQYSPAPSTVRPALRQGRRGSSGSNLSRISVISSIRKSKDKSDTASLLTVDEITAEVENRRASMSTLNDSQEQDRPLTPAASDVFPSEDDTSDSCPTDTESEESDTSTDSEDHGQGRAISSTGSRQIIKWIKGALIGAGSFGSVFLGMDAHSGLLMAVKQVDLPSGDARNEEKKRSTVQALEREIELLRELQHENIVQYLDSATDGNNLYIFLEYVPGGSVAALLSSYGAFEEALVRNFSRQILTGLNYLHERNIIHRDIKGANILVDNKGGIKISDFGISKKMESSLMERPNRPSLQGSVFWMAPEVVKQTSYTSKADIWSVGCLVMQAIFRIGSLARPATPSDISPDATDFLRLTFEINHNARPTASTLLNHSFIAAQQASTRTPISLEQANATLDAVAASRRQPMPPGLGAKDTMR</sequence>
<feature type="region of interest" description="Disordered" evidence="7">
    <location>
        <begin position="204"/>
        <end position="248"/>
    </location>
</feature>
<dbReference type="InterPro" id="IPR008271">
    <property type="entry name" value="Ser/Thr_kinase_AS"/>
</dbReference>
<keyword evidence="3 6" id="KW-0547">Nucleotide-binding</keyword>
<evidence type="ECO:0000256" key="4">
    <source>
        <dbReference type="ARBA" id="ARBA00022777"/>
    </source>
</evidence>
<evidence type="ECO:0000259" key="8">
    <source>
        <dbReference type="PROSITE" id="PS50011"/>
    </source>
</evidence>
<evidence type="ECO:0000256" key="3">
    <source>
        <dbReference type="ARBA" id="ARBA00022741"/>
    </source>
</evidence>
<evidence type="ECO:0000256" key="5">
    <source>
        <dbReference type="ARBA" id="ARBA00022840"/>
    </source>
</evidence>
<dbReference type="GO" id="GO:0004709">
    <property type="term" value="F:MAP kinase kinase kinase activity"/>
    <property type="evidence" value="ECO:0007669"/>
    <property type="project" value="UniProtKB-ARBA"/>
</dbReference>
<keyword evidence="4" id="KW-0418">Kinase</keyword>
<dbReference type="PROSITE" id="PS00108">
    <property type="entry name" value="PROTEIN_KINASE_ST"/>
    <property type="match status" value="1"/>
</dbReference>
<gene>
    <name evidence="9" type="primary">STE11</name>
    <name evidence="9" type="ORF">CspeluHIS016_0102370</name>
</gene>
<dbReference type="AlphaFoldDB" id="A0AAD3TME7"/>
<evidence type="ECO:0000313" key="10">
    <source>
        <dbReference type="Proteomes" id="UP001222932"/>
    </source>
</evidence>
<keyword evidence="2" id="KW-0808">Transferase</keyword>
<reference evidence="9" key="2">
    <citation type="submission" date="2023-06" db="EMBL/GenBank/DDBJ databases">
        <authorList>
            <person name="Kobayashi Y."/>
            <person name="Kayamori A."/>
            <person name="Aoki K."/>
            <person name="Shiwa Y."/>
            <person name="Fujita N."/>
            <person name="Sugita T."/>
            <person name="Iwasaki W."/>
            <person name="Tanaka N."/>
            <person name="Takashima M."/>
        </authorList>
    </citation>
    <scope>NUCLEOTIDE SEQUENCE</scope>
    <source>
        <strain evidence="9">HIS016</strain>
    </source>
</reference>
<comment type="similarity">
    <text evidence="1">Belongs to the protein kinase superfamily. STE Ser/Thr protein kinase family. MAP kinase kinase kinase subfamily.</text>
</comment>
<dbReference type="PROSITE" id="PS50011">
    <property type="entry name" value="PROTEIN_KINASE_DOM"/>
    <property type="match status" value="1"/>
</dbReference>
<evidence type="ECO:0000313" key="9">
    <source>
        <dbReference type="EMBL" id="GMK53651.1"/>
    </source>
</evidence>